<evidence type="ECO:0000313" key="3">
    <source>
        <dbReference type="Proteomes" id="UP000190037"/>
    </source>
</evidence>
<feature type="region of interest" description="Disordered" evidence="1">
    <location>
        <begin position="76"/>
        <end position="129"/>
    </location>
</feature>
<protein>
    <submittedName>
        <fullName evidence="2">Uncharacterized protein</fullName>
    </submittedName>
</protein>
<dbReference type="RefSeq" id="WP_143658052.1">
    <property type="nucleotide sequence ID" value="NZ_MWQN01000001.1"/>
</dbReference>
<dbReference type="EMBL" id="MWQN01000001">
    <property type="protein sequence ID" value="OPC83403.1"/>
    <property type="molecule type" value="Genomic_DNA"/>
</dbReference>
<reference evidence="2 3" key="1">
    <citation type="submission" date="2017-03" db="EMBL/GenBank/DDBJ databases">
        <title>Draft genome sequence of Streptomyces scabrisporus NF3, endophyte isolated from Amphipterygium adstringens.</title>
        <authorList>
            <person name="Vazquez M."/>
            <person name="Ceapa C.D."/>
            <person name="Rodriguez Luna D."/>
            <person name="Sanchez Esquivel S."/>
        </authorList>
    </citation>
    <scope>NUCLEOTIDE SEQUENCE [LARGE SCALE GENOMIC DNA]</scope>
    <source>
        <strain evidence="2 3">NF3</strain>
    </source>
</reference>
<organism evidence="2 3">
    <name type="scientific">Embleya scabrispora</name>
    <dbReference type="NCBI Taxonomy" id="159449"/>
    <lineage>
        <taxon>Bacteria</taxon>
        <taxon>Bacillati</taxon>
        <taxon>Actinomycetota</taxon>
        <taxon>Actinomycetes</taxon>
        <taxon>Kitasatosporales</taxon>
        <taxon>Streptomycetaceae</taxon>
        <taxon>Embleya</taxon>
    </lineage>
</organism>
<dbReference type="STRING" id="159449.B4N89_22860"/>
<keyword evidence="3" id="KW-1185">Reference proteome</keyword>
<gene>
    <name evidence="2" type="ORF">B4N89_22860</name>
</gene>
<feature type="compositionally biased region" description="Pro residues" evidence="1">
    <location>
        <begin position="85"/>
        <end position="96"/>
    </location>
</feature>
<sequence>MISHYQVGGADQAQLESRSGPNAATAGEWLYWARYDEYVVFVELRFGSEWYRDGVDPERVKVALRPIDAHIRSRLAVGADRKPELQPPAPTPPTPSPGRLNVERGLWRPTPTCDGLGVPATVDLSPRGQ</sequence>
<evidence type="ECO:0000256" key="1">
    <source>
        <dbReference type="SAM" id="MobiDB-lite"/>
    </source>
</evidence>
<name>A0A1T3P2U2_9ACTN</name>
<feature type="region of interest" description="Disordered" evidence="1">
    <location>
        <begin position="1"/>
        <end position="20"/>
    </location>
</feature>
<dbReference type="AlphaFoldDB" id="A0A1T3P2U2"/>
<evidence type="ECO:0000313" key="2">
    <source>
        <dbReference type="EMBL" id="OPC83403.1"/>
    </source>
</evidence>
<proteinExistence type="predicted"/>
<accession>A0A1T3P2U2</accession>
<comment type="caution">
    <text evidence="2">The sequence shown here is derived from an EMBL/GenBank/DDBJ whole genome shotgun (WGS) entry which is preliminary data.</text>
</comment>
<dbReference type="Proteomes" id="UP000190037">
    <property type="component" value="Unassembled WGS sequence"/>
</dbReference>